<dbReference type="InterPro" id="IPR050148">
    <property type="entry name" value="Terpene_synthase-like"/>
</dbReference>
<protein>
    <recommendedName>
        <fullName evidence="5">myrcene synthase</fullName>
        <ecNumber evidence="5">4.2.3.15</ecNumber>
    </recommendedName>
</protein>
<dbReference type="SUPFAM" id="SSF48239">
    <property type="entry name" value="Terpenoid cyclases/Protein prenyltransferases"/>
    <property type="match status" value="1"/>
</dbReference>
<dbReference type="EC" id="4.2.3.15" evidence="5"/>
<evidence type="ECO:0000259" key="7">
    <source>
        <dbReference type="Pfam" id="PF03936"/>
    </source>
</evidence>
<keyword evidence="9" id="KW-1185">Reference proteome</keyword>
<dbReference type="Pfam" id="PF01397">
    <property type="entry name" value="Terpene_synth"/>
    <property type="match status" value="1"/>
</dbReference>
<dbReference type="Gramene" id="CDP11842">
    <property type="protein sequence ID" value="CDP11842"/>
    <property type="gene ID" value="GSCOC_T00035108001"/>
</dbReference>
<dbReference type="SFLD" id="SFLDG01019">
    <property type="entry name" value="Terpene_Cyclase_Like_1_C_Termi"/>
    <property type="match status" value="1"/>
</dbReference>
<dbReference type="CDD" id="cd00684">
    <property type="entry name" value="Terpene_cyclase_plant_C1"/>
    <property type="match status" value="1"/>
</dbReference>
<dbReference type="PhylomeDB" id="A0A068UU67"/>
<dbReference type="GO" id="GO:0050551">
    <property type="term" value="F:myrcene synthase activity"/>
    <property type="evidence" value="ECO:0007669"/>
    <property type="project" value="UniProtKB-EC"/>
</dbReference>
<comment type="cofactor">
    <cofactor evidence="1">
        <name>Mg(2+)</name>
        <dbReference type="ChEBI" id="CHEBI:18420"/>
    </cofactor>
</comment>
<dbReference type="InterPro" id="IPR008930">
    <property type="entry name" value="Terpenoid_cyclase/PrenylTrfase"/>
</dbReference>
<evidence type="ECO:0000256" key="3">
    <source>
        <dbReference type="ARBA" id="ARBA00022842"/>
    </source>
</evidence>
<reference evidence="9" key="1">
    <citation type="journal article" date="2014" name="Science">
        <title>The coffee genome provides insight into the convergent evolution of caffeine biosynthesis.</title>
        <authorList>
            <person name="Denoeud F."/>
            <person name="Carretero-Paulet L."/>
            <person name="Dereeper A."/>
            <person name="Droc G."/>
            <person name="Guyot R."/>
            <person name="Pietrella M."/>
            <person name="Zheng C."/>
            <person name="Alberti A."/>
            <person name="Anthony F."/>
            <person name="Aprea G."/>
            <person name="Aury J.M."/>
            <person name="Bento P."/>
            <person name="Bernard M."/>
            <person name="Bocs S."/>
            <person name="Campa C."/>
            <person name="Cenci A."/>
            <person name="Combes M.C."/>
            <person name="Crouzillat D."/>
            <person name="Da Silva C."/>
            <person name="Daddiego L."/>
            <person name="De Bellis F."/>
            <person name="Dussert S."/>
            <person name="Garsmeur O."/>
            <person name="Gayraud T."/>
            <person name="Guignon V."/>
            <person name="Jahn K."/>
            <person name="Jamilloux V."/>
            <person name="Joet T."/>
            <person name="Labadie K."/>
            <person name="Lan T."/>
            <person name="Leclercq J."/>
            <person name="Lepelley M."/>
            <person name="Leroy T."/>
            <person name="Li L.T."/>
            <person name="Librado P."/>
            <person name="Lopez L."/>
            <person name="Munoz A."/>
            <person name="Noel B."/>
            <person name="Pallavicini A."/>
            <person name="Perrotta G."/>
            <person name="Poncet V."/>
            <person name="Pot D."/>
            <person name="Priyono X."/>
            <person name="Rigoreau M."/>
            <person name="Rouard M."/>
            <person name="Rozas J."/>
            <person name="Tranchant-Dubreuil C."/>
            <person name="VanBuren R."/>
            <person name="Zhang Q."/>
            <person name="Andrade A.C."/>
            <person name="Argout X."/>
            <person name="Bertrand B."/>
            <person name="de Kochko A."/>
            <person name="Graziosi G."/>
            <person name="Henry R.J."/>
            <person name="Jayarama X."/>
            <person name="Ming R."/>
            <person name="Nagai C."/>
            <person name="Rounsley S."/>
            <person name="Sankoff D."/>
            <person name="Giuliano G."/>
            <person name="Albert V.A."/>
            <person name="Wincker P."/>
            <person name="Lashermes P."/>
        </authorList>
    </citation>
    <scope>NUCLEOTIDE SEQUENCE [LARGE SCALE GENOMIC DNA]</scope>
    <source>
        <strain evidence="9">cv. DH200-94</strain>
    </source>
</reference>
<evidence type="ECO:0000256" key="4">
    <source>
        <dbReference type="ARBA" id="ARBA00052562"/>
    </source>
</evidence>
<dbReference type="Gene3D" id="1.50.10.130">
    <property type="entry name" value="Terpene synthase, N-terminal domain"/>
    <property type="match status" value="1"/>
</dbReference>
<accession>A0A068UU67</accession>
<dbReference type="OMA" id="SQCTYQY"/>
<dbReference type="Pfam" id="PF03936">
    <property type="entry name" value="Terpene_synth_C"/>
    <property type="match status" value="1"/>
</dbReference>
<dbReference type="InterPro" id="IPR044814">
    <property type="entry name" value="Terpene_cyclase_plant_C1"/>
</dbReference>
<dbReference type="EMBL" id="HG739144">
    <property type="protein sequence ID" value="CDP11842.1"/>
    <property type="molecule type" value="Genomic_DNA"/>
</dbReference>
<sequence length="614" mass="71300">MVQVLVKFPLTCIQPNLNILKNNSRSGPLHHAYRVQKTWQTRCSNQSAELTIDRRTANYQPSSWSHILFEPTSETDNEWENQTKILNELENEVGSMLDCEDLEPQALIELINDIDQLGLSYRYRQKIKTALKKLRDLEDATGEKIKSSLHTSALYFRLLRQHGFEVSPDILERFKDQNGNFNENLAGEIRGMLSLFEASHLAYEGENILNEAKPFASLHLKDSKEFVGSNMSEQITHALELPYHHRMRRLEARWRIEAYAKRSAKNQVLLELAKLDFNLVQSQLQSEVQEVSRWWKVVGLADKLDFARDRLMESFFWSVGMAFEPRFSKCRMAVTKAFTLITVLDDIYDIYGSLDELEQFTDAIVRWDLDAMKDLPEYMKLCFLALYNTISDLAYDTLKDKGEIIIPQLKKAWADLCKAFLQEAQWFYKKATPNFDEYIENGWISVSGAVQLIHAYFLVTENISKEAIECLDYHHDFLHWPCIIFRLTNDLSSSTAEIERGETTNAITCFMHETGLSEEFARQHISKMIEECWMKMNKQLLSQSPYEENFIQVAMDLARTALCQYQHGDAHSAPDVKAKNRIMSVLLDPIRLRETEDNATKYRDNTRGHFLTCS</sequence>
<dbReference type="InterPro" id="IPR005630">
    <property type="entry name" value="Terpene_synthase_metal-bd"/>
</dbReference>
<dbReference type="OrthoDB" id="1936865at2759"/>
<comment type="catalytic activity">
    <reaction evidence="4">
        <text>(2E)-geranyl diphosphate = beta-myrcene + diphosphate</text>
        <dbReference type="Rhea" id="RHEA:16965"/>
        <dbReference type="ChEBI" id="CHEBI:17221"/>
        <dbReference type="ChEBI" id="CHEBI:33019"/>
        <dbReference type="ChEBI" id="CHEBI:58057"/>
        <dbReference type="EC" id="4.2.3.15"/>
    </reaction>
    <physiologicalReaction direction="left-to-right" evidence="4">
        <dbReference type="Rhea" id="RHEA:16966"/>
    </physiologicalReaction>
</comment>
<dbReference type="PANTHER" id="PTHR31225:SF252">
    <property type="entry name" value="TERPENE SYNTHASE 12-RELATED"/>
    <property type="match status" value="1"/>
</dbReference>
<keyword evidence="3" id="KW-0460">Magnesium</keyword>
<dbReference type="Gene3D" id="1.10.600.10">
    <property type="entry name" value="Farnesyl Diphosphate Synthase"/>
    <property type="match status" value="1"/>
</dbReference>
<gene>
    <name evidence="8" type="ORF">GSCOC_T00035108001</name>
</gene>
<dbReference type="GO" id="GO:0000287">
    <property type="term" value="F:magnesium ion binding"/>
    <property type="evidence" value="ECO:0007669"/>
    <property type="project" value="InterPro"/>
</dbReference>
<dbReference type="InterPro" id="IPR036965">
    <property type="entry name" value="Terpene_synth_N_sf"/>
</dbReference>
<dbReference type="PANTHER" id="PTHR31225">
    <property type="entry name" value="OS04G0344100 PROTEIN-RELATED"/>
    <property type="match status" value="1"/>
</dbReference>
<organism evidence="8 9">
    <name type="scientific">Coffea canephora</name>
    <name type="common">Robusta coffee</name>
    <dbReference type="NCBI Taxonomy" id="49390"/>
    <lineage>
        <taxon>Eukaryota</taxon>
        <taxon>Viridiplantae</taxon>
        <taxon>Streptophyta</taxon>
        <taxon>Embryophyta</taxon>
        <taxon>Tracheophyta</taxon>
        <taxon>Spermatophyta</taxon>
        <taxon>Magnoliopsida</taxon>
        <taxon>eudicotyledons</taxon>
        <taxon>Gunneridae</taxon>
        <taxon>Pentapetalae</taxon>
        <taxon>asterids</taxon>
        <taxon>lamiids</taxon>
        <taxon>Gentianales</taxon>
        <taxon>Rubiaceae</taxon>
        <taxon>Ixoroideae</taxon>
        <taxon>Gardenieae complex</taxon>
        <taxon>Bertiereae - Coffeeae clade</taxon>
        <taxon>Coffeeae</taxon>
        <taxon>Coffea</taxon>
    </lineage>
</organism>
<dbReference type="GO" id="GO:0016102">
    <property type="term" value="P:diterpenoid biosynthetic process"/>
    <property type="evidence" value="ECO:0007669"/>
    <property type="project" value="InterPro"/>
</dbReference>
<dbReference type="InterPro" id="IPR001906">
    <property type="entry name" value="Terpene_synth_N"/>
</dbReference>
<keyword evidence="2" id="KW-0479">Metal-binding</keyword>
<dbReference type="STRING" id="49390.A0A068UU67"/>
<evidence type="ECO:0000256" key="1">
    <source>
        <dbReference type="ARBA" id="ARBA00001946"/>
    </source>
</evidence>
<dbReference type="AlphaFoldDB" id="A0A068UU67"/>
<dbReference type="FunFam" id="1.50.10.130:FF:000001">
    <property type="entry name" value="Isoprene synthase, chloroplastic"/>
    <property type="match status" value="1"/>
</dbReference>
<feature type="domain" description="Terpene synthase N-terminal" evidence="6">
    <location>
        <begin position="77"/>
        <end position="239"/>
    </location>
</feature>
<dbReference type="InterPro" id="IPR008949">
    <property type="entry name" value="Isoprenoid_synthase_dom_sf"/>
</dbReference>
<evidence type="ECO:0000313" key="8">
    <source>
        <dbReference type="EMBL" id="CDP11842.1"/>
    </source>
</evidence>
<name>A0A068UU67_COFCA</name>
<dbReference type="FunFam" id="1.10.600.10:FF:000007">
    <property type="entry name" value="Isoprene synthase, chloroplastic"/>
    <property type="match status" value="1"/>
</dbReference>
<dbReference type="InParanoid" id="A0A068UU67"/>
<proteinExistence type="predicted"/>
<dbReference type="Proteomes" id="UP000295252">
    <property type="component" value="Chromosome VII"/>
</dbReference>
<dbReference type="SUPFAM" id="SSF48576">
    <property type="entry name" value="Terpenoid synthases"/>
    <property type="match status" value="1"/>
</dbReference>
<dbReference type="InterPro" id="IPR034741">
    <property type="entry name" value="Terpene_cyclase-like_1_C"/>
</dbReference>
<evidence type="ECO:0000256" key="2">
    <source>
        <dbReference type="ARBA" id="ARBA00022723"/>
    </source>
</evidence>
<evidence type="ECO:0000256" key="5">
    <source>
        <dbReference type="ARBA" id="ARBA00066673"/>
    </source>
</evidence>
<evidence type="ECO:0000313" key="9">
    <source>
        <dbReference type="Proteomes" id="UP000295252"/>
    </source>
</evidence>
<evidence type="ECO:0000259" key="6">
    <source>
        <dbReference type="Pfam" id="PF01397"/>
    </source>
</evidence>
<dbReference type="SFLD" id="SFLDS00005">
    <property type="entry name" value="Isoprenoid_Synthase_Type_I"/>
    <property type="match status" value="1"/>
</dbReference>
<feature type="domain" description="Terpene synthase metal-binding" evidence="7">
    <location>
        <begin position="298"/>
        <end position="534"/>
    </location>
</feature>